<accession>A0ABX1VFZ0</accession>
<sequence>MRLWRGGEGEVDRLWALTLTWGPILGLAAVCLVFVGSVRYRLPGEFPLCVAAAVGMLDLCRRRGDRTAGAGG</sequence>
<protein>
    <submittedName>
        <fullName evidence="2">Uncharacterized protein</fullName>
    </submittedName>
</protein>
<keyword evidence="1" id="KW-0472">Membrane</keyword>
<dbReference type="EMBL" id="WTPX01000096">
    <property type="protein sequence ID" value="NNJ26752.1"/>
    <property type="molecule type" value="Genomic_DNA"/>
</dbReference>
<keyword evidence="1" id="KW-1133">Transmembrane helix</keyword>
<organism evidence="2 3">
    <name type="scientific">Alienimonas chondri</name>
    <dbReference type="NCBI Taxonomy" id="2681879"/>
    <lineage>
        <taxon>Bacteria</taxon>
        <taxon>Pseudomonadati</taxon>
        <taxon>Planctomycetota</taxon>
        <taxon>Planctomycetia</taxon>
        <taxon>Planctomycetales</taxon>
        <taxon>Planctomycetaceae</taxon>
        <taxon>Alienimonas</taxon>
    </lineage>
</organism>
<feature type="transmembrane region" description="Helical" evidence="1">
    <location>
        <begin position="14"/>
        <end position="35"/>
    </location>
</feature>
<comment type="caution">
    <text evidence="2">The sequence shown here is derived from an EMBL/GenBank/DDBJ whole genome shotgun (WGS) entry which is preliminary data.</text>
</comment>
<keyword evidence="1" id="KW-0812">Transmembrane</keyword>
<evidence type="ECO:0000256" key="1">
    <source>
        <dbReference type="SAM" id="Phobius"/>
    </source>
</evidence>
<name>A0ABX1VFZ0_9PLAN</name>
<reference evidence="2 3" key="1">
    <citation type="journal article" date="2020" name="Syst. Appl. Microbiol.">
        <title>Alienimonas chondri sp. nov., a novel planctomycete isolated from the biofilm of the red alga Chondrus crispus.</title>
        <authorList>
            <person name="Vitorino I."/>
            <person name="Albuquerque L."/>
            <person name="Wiegand S."/>
            <person name="Kallscheuer N."/>
            <person name="da Costa M.S."/>
            <person name="Lobo-da-Cunha A."/>
            <person name="Jogler C."/>
            <person name="Lage O.M."/>
        </authorList>
    </citation>
    <scope>NUCLEOTIDE SEQUENCE [LARGE SCALE GENOMIC DNA]</scope>
    <source>
        <strain evidence="2 3">LzC2</strain>
    </source>
</reference>
<evidence type="ECO:0000313" key="2">
    <source>
        <dbReference type="EMBL" id="NNJ26752.1"/>
    </source>
</evidence>
<proteinExistence type="predicted"/>
<keyword evidence="3" id="KW-1185">Reference proteome</keyword>
<evidence type="ECO:0000313" key="3">
    <source>
        <dbReference type="Proteomes" id="UP000609651"/>
    </source>
</evidence>
<gene>
    <name evidence="2" type="ORF">LzC2_28430</name>
</gene>
<dbReference type="Proteomes" id="UP000609651">
    <property type="component" value="Unassembled WGS sequence"/>
</dbReference>